<dbReference type="RefSeq" id="WP_153273478.1">
    <property type="nucleotide sequence ID" value="NZ_CP043499.1"/>
</dbReference>
<dbReference type="PANTHER" id="PTHR42840">
    <property type="entry name" value="NAD(P)-BINDING ROSSMANN-FOLD SUPERFAMILY PROTEIN-RELATED"/>
    <property type="match status" value="1"/>
</dbReference>
<dbReference type="GO" id="GO:0016491">
    <property type="term" value="F:oxidoreductase activity"/>
    <property type="evidence" value="ECO:0007669"/>
    <property type="project" value="UniProtKB-KW"/>
</dbReference>
<dbReference type="SUPFAM" id="SSF55347">
    <property type="entry name" value="Glyceraldehyde-3-phosphate dehydrogenase-like, C-terminal domain"/>
    <property type="match status" value="1"/>
</dbReference>
<evidence type="ECO:0000313" key="5">
    <source>
        <dbReference type="EMBL" id="QFY63517.1"/>
    </source>
</evidence>
<protein>
    <submittedName>
        <fullName evidence="5">Gfo/Idh/MocA family oxidoreductase</fullName>
    </submittedName>
</protein>
<evidence type="ECO:0000313" key="6">
    <source>
        <dbReference type="Proteomes" id="UP000326881"/>
    </source>
</evidence>
<sequence>MSIGIGVIGAGVMGADHARIIREEISGAHLAMVADQDVGRAEAAAKGARTTTDPSALVYDHSVGAVLIASPDDTHFGLLKAALAAGKPVLCEKPLATKSEEALEIVRLEKRLGRSLVQTGYMRRFDPSYRAMKTTLAGGELGRARMLHCSHRNASAPPWFVGAMPVTNTLVHEIDICRWLLNDELIAVSAIPTKEKDPALFVFETAGGTVISVEVFMNATYGYHVQAEAVCSNGTVSLAEPTTQRLRINGSEQTSYPQNWIPRFADAYRIQNQKWVAAIANGTVAEGAATSWDGFAATFIAEQVLVALETRQRVEIKLPVA</sequence>
<dbReference type="Gene3D" id="3.40.50.720">
    <property type="entry name" value="NAD(P)-binding Rossmann-like Domain"/>
    <property type="match status" value="1"/>
</dbReference>
<dbReference type="EMBL" id="CP043499">
    <property type="protein sequence ID" value="QFY63517.1"/>
    <property type="molecule type" value="Genomic_DNA"/>
</dbReference>
<dbReference type="PANTHER" id="PTHR42840:SF3">
    <property type="entry name" value="BINDING ROSSMANN FOLD OXIDOREDUCTASE, PUTATIVE (AFU_ORTHOLOGUE AFUA_2G10240)-RELATED"/>
    <property type="match status" value="1"/>
</dbReference>
<accession>A0A5Q0CH35</accession>
<keyword evidence="2" id="KW-0560">Oxidoreductase</keyword>
<dbReference type="GO" id="GO:0000166">
    <property type="term" value="F:nucleotide binding"/>
    <property type="evidence" value="ECO:0007669"/>
    <property type="project" value="InterPro"/>
</dbReference>
<geneLocation type="plasmid" evidence="5 6">
    <name>unnamed</name>
</geneLocation>
<dbReference type="Pfam" id="PF01408">
    <property type="entry name" value="GFO_IDH_MocA"/>
    <property type="match status" value="1"/>
</dbReference>
<dbReference type="Gene3D" id="3.30.360.10">
    <property type="entry name" value="Dihydrodipicolinate Reductase, domain 2"/>
    <property type="match status" value="1"/>
</dbReference>
<dbReference type="SUPFAM" id="SSF51735">
    <property type="entry name" value="NAD(P)-binding Rossmann-fold domains"/>
    <property type="match status" value="1"/>
</dbReference>
<feature type="domain" description="GFO/IDH/MocA-like oxidoreductase" evidence="4">
    <location>
        <begin position="129"/>
        <end position="236"/>
    </location>
</feature>
<dbReference type="InterPro" id="IPR000683">
    <property type="entry name" value="Gfo/Idh/MocA-like_OxRdtase_N"/>
</dbReference>
<comment type="similarity">
    <text evidence="1">Belongs to the Gfo/Idh/MocA family.</text>
</comment>
<dbReference type="Pfam" id="PF22725">
    <property type="entry name" value="GFO_IDH_MocA_C3"/>
    <property type="match status" value="1"/>
</dbReference>
<gene>
    <name evidence="5" type="ORF">FZ934_25060</name>
</gene>
<dbReference type="KEGG" id="rgr:FZ934_25060"/>
<dbReference type="InterPro" id="IPR036291">
    <property type="entry name" value="NAD(P)-bd_dom_sf"/>
</dbReference>
<evidence type="ECO:0000256" key="1">
    <source>
        <dbReference type="ARBA" id="ARBA00010928"/>
    </source>
</evidence>
<dbReference type="InterPro" id="IPR055170">
    <property type="entry name" value="GFO_IDH_MocA-like_dom"/>
</dbReference>
<organism evidence="5 6">
    <name type="scientific">Rhizobium grahamii</name>
    <dbReference type="NCBI Taxonomy" id="1120045"/>
    <lineage>
        <taxon>Bacteria</taxon>
        <taxon>Pseudomonadati</taxon>
        <taxon>Pseudomonadota</taxon>
        <taxon>Alphaproteobacteria</taxon>
        <taxon>Hyphomicrobiales</taxon>
        <taxon>Rhizobiaceae</taxon>
        <taxon>Rhizobium/Agrobacterium group</taxon>
        <taxon>Rhizobium</taxon>
    </lineage>
</organism>
<name>A0A5Q0CH35_9HYPH</name>
<feature type="domain" description="Gfo/Idh/MocA-like oxidoreductase N-terminal" evidence="3">
    <location>
        <begin position="4"/>
        <end position="117"/>
    </location>
</feature>
<proteinExistence type="inferred from homology"/>
<dbReference type="AlphaFoldDB" id="A0A5Q0CH35"/>
<evidence type="ECO:0000259" key="3">
    <source>
        <dbReference type="Pfam" id="PF01408"/>
    </source>
</evidence>
<evidence type="ECO:0000259" key="4">
    <source>
        <dbReference type="Pfam" id="PF22725"/>
    </source>
</evidence>
<dbReference type="OrthoDB" id="9815825at2"/>
<evidence type="ECO:0000256" key="2">
    <source>
        <dbReference type="ARBA" id="ARBA00023002"/>
    </source>
</evidence>
<keyword evidence="6" id="KW-1185">Reference proteome</keyword>
<dbReference type="Proteomes" id="UP000326881">
    <property type="component" value="Plasmid unnamed"/>
</dbReference>
<keyword evidence="5" id="KW-0614">Plasmid</keyword>
<reference evidence="5 6" key="1">
    <citation type="submission" date="2019-08" db="EMBL/GenBank/DDBJ databases">
        <title>Prosopis cineraria nodule microbiome.</title>
        <authorList>
            <person name="Ali R."/>
            <person name="Chaluvadi S.R."/>
            <person name="Wang X."/>
        </authorList>
    </citation>
    <scope>NUCLEOTIDE SEQUENCE [LARGE SCALE GENOMIC DNA]</scope>
    <source>
        <strain evidence="5 6">BG7</strain>
        <plasmid evidence="5 6">unnamed</plasmid>
    </source>
</reference>